<dbReference type="WBParaSite" id="nRc.2.0.1.t30807-RA">
    <property type="protein sequence ID" value="nRc.2.0.1.t30807-RA"/>
    <property type="gene ID" value="nRc.2.0.1.g30807"/>
</dbReference>
<proteinExistence type="predicted"/>
<reference evidence="2" key="1">
    <citation type="submission" date="2022-11" db="UniProtKB">
        <authorList>
            <consortium name="WormBaseParasite"/>
        </authorList>
    </citation>
    <scope>IDENTIFICATION</scope>
</reference>
<organism evidence="1 2">
    <name type="scientific">Romanomermis culicivorax</name>
    <name type="common">Nematode worm</name>
    <dbReference type="NCBI Taxonomy" id="13658"/>
    <lineage>
        <taxon>Eukaryota</taxon>
        <taxon>Metazoa</taxon>
        <taxon>Ecdysozoa</taxon>
        <taxon>Nematoda</taxon>
        <taxon>Enoplea</taxon>
        <taxon>Dorylaimia</taxon>
        <taxon>Mermithida</taxon>
        <taxon>Mermithoidea</taxon>
        <taxon>Mermithidae</taxon>
        <taxon>Romanomermis</taxon>
    </lineage>
</organism>
<protein>
    <submittedName>
        <fullName evidence="2">Uncharacterized protein</fullName>
    </submittedName>
</protein>
<dbReference type="AlphaFoldDB" id="A0A915JYP5"/>
<keyword evidence="1" id="KW-1185">Reference proteome</keyword>
<evidence type="ECO:0000313" key="2">
    <source>
        <dbReference type="WBParaSite" id="nRc.2.0.1.t30807-RA"/>
    </source>
</evidence>
<name>A0A915JYP5_ROMCU</name>
<dbReference type="Proteomes" id="UP000887565">
    <property type="component" value="Unplaced"/>
</dbReference>
<evidence type="ECO:0000313" key="1">
    <source>
        <dbReference type="Proteomes" id="UP000887565"/>
    </source>
</evidence>
<sequence length="59" mass="6697">MQSGHSLGEDRLSEAINMNKSMSSKHISVGSKVQVCCFLLLSRCTLRHFFQIQEDAIKR</sequence>
<accession>A0A915JYP5</accession>